<evidence type="ECO:0000313" key="3">
    <source>
        <dbReference type="EMBL" id="MBP1935397.1"/>
    </source>
</evidence>
<keyword evidence="2" id="KW-0472">Membrane</keyword>
<name>A0ABS4GZ31_9BACL</name>
<feature type="region of interest" description="Disordered" evidence="1">
    <location>
        <begin position="29"/>
        <end position="95"/>
    </location>
</feature>
<evidence type="ECO:0000256" key="2">
    <source>
        <dbReference type="SAM" id="Phobius"/>
    </source>
</evidence>
<sequence length="155" mass="17408">MLDWIFSHIFIVILIVSGLVSLFNRANKTASKSRPSKMPTFGGGGSLSSPDHPRMPQTVQSQTRINDDKPERSITDLLNDLPAPDYSTGEGVSQMWEESKAKVEQPASKMLQSAKPSLDLSSSFRVKDTEEIRKAIIWSEILAPPRAKRHYRNQR</sequence>
<keyword evidence="4" id="KW-1185">Reference proteome</keyword>
<dbReference type="Proteomes" id="UP001519273">
    <property type="component" value="Unassembled WGS sequence"/>
</dbReference>
<evidence type="ECO:0000313" key="4">
    <source>
        <dbReference type="Proteomes" id="UP001519273"/>
    </source>
</evidence>
<keyword evidence="2" id="KW-0812">Transmembrane</keyword>
<dbReference type="EMBL" id="JAGGKP010000001">
    <property type="protein sequence ID" value="MBP1935397.1"/>
    <property type="molecule type" value="Genomic_DNA"/>
</dbReference>
<proteinExistence type="predicted"/>
<protein>
    <submittedName>
        <fullName evidence="3">Uncharacterized protein</fullName>
    </submittedName>
</protein>
<dbReference type="RefSeq" id="WP_209844601.1">
    <property type="nucleotide sequence ID" value="NZ_CBCRVE010000001.1"/>
</dbReference>
<feature type="compositionally biased region" description="Basic and acidic residues" evidence="1">
    <location>
        <begin position="65"/>
        <end position="74"/>
    </location>
</feature>
<accession>A0ABS4GZ31</accession>
<keyword evidence="2" id="KW-1133">Transmembrane helix</keyword>
<evidence type="ECO:0000256" key="1">
    <source>
        <dbReference type="SAM" id="MobiDB-lite"/>
    </source>
</evidence>
<reference evidence="3 4" key="1">
    <citation type="submission" date="2021-03" db="EMBL/GenBank/DDBJ databases">
        <title>Genomic Encyclopedia of Type Strains, Phase IV (KMG-IV): sequencing the most valuable type-strain genomes for metagenomic binning, comparative biology and taxonomic classification.</title>
        <authorList>
            <person name="Goeker M."/>
        </authorList>
    </citation>
    <scope>NUCLEOTIDE SEQUENCE [LARGE SCALE GENOMIC DNA]</scope>
    <source>
        <strain evidence="3 4">DSM 23491</strain>
    </source>
</reference>
<gene>
    <name evidence="3" type="ORF">J2Z20_000258</name>
</gene>
<organism evidence="3 4">
    <name type="scientific">Paenibacillus sediminis</name>
    <dbReference type="NCBI Taxonomy" id="664909"/>
    <lineage>
        <taxon>Bacteria</taxon>
        <taxon>Bacillati</taxon>
        <taxon>Bacillota</taxon>
        <taxon>Bacilli</taxon>
        <taxon>Bacillales</taxon>
        <taxon>Paenibacillaceae</taxon>
        <taxon>Paenibacillus</taxon>
    </lineage>
</organism>
<comment type="caution">
    <text evidence="3">The sequence shown here is derived from an EMBL/GenBank/DDBJ whole genome shotgun (WGS) entry which is preliminary data.</text>
</comment>
<feature type="transmembrane region" description="Helical" evidence="2">
    <location>
        <begin position="6"/>
        <end position="24"/>
    </location>
</feature>